<evidence type="ECO:0008006" key="4">
    <source>
        <dbReference type="Google" id="ProtNLM"/>
    </source>
</evidence>
<organism evidence="2 3">
    <name type="scientific">Pusillimonas noertemannii</name>
    <dbReference type="NCBI Taxonomy" id="305977"/>
    <lineage>
        <taxon>Bacteria</taxon>
        <taxon>Pseudomonadati</taxon>
        <taxon>Pseudomonadota</taxon>
        <taxon>Betaproteobacteria</taxon>
        <taxon>Burkholderiales</taxon>
        <taxon>Alcaligenaceae</taxon>
        <taxon>Pusillimonas</taxon>
    </lineage>
</organism>
<dbReference type="RefSeq" id="WP_116518226.1">
    <property type="nucleotide sequence ID" value="NZ_JACCEX010000002.1"/>
</dbReference>
<dbReference type="EMBL" id="QEKO01000002">
    <property type="protein sequence ID" value="PVY62240.1"/>
    <property type="molecule type" value="Genomic_DNA"/>
</dbReference>
<sequence length="94" mass="10323">MQVEDVQSLAREIAARMAPDALLDAEDVAAILKCTAKYVTSQYAITPGFPGAIRLTGPGDRRSKPRWKRSDIMAWIDSHQGGRSKRGGRPRNAD</sequence>
<dbReference type="Proteomes" id="UP000246145">
    <property type="component" value="Unassembled WGS sequence"/>
</dbReference>
<dbReference type="AlphaFoldDB" id="A0A2U1CMJ9"/>
<evidence type="ECO:0000256" key="1">
    <source>
        <dbReference type="SAM" id="MobiDB-lite"/>
    </source>
</evidence>
<name>A0A2U1CMJ9_9BURK</name>
<proteinExistence type="predicted"/>
<feature type="region of interest" description="Disordered" evidence="1">
    <location>
        <begin position="55"/>
        <end position="94"/>
    </location>
</feature>
<comment type="caution">
    <text evidence="2">The sequence shown here is derived from an EMBL/GenBank/DDBJ whole genome shotgun (WGS) entry which is preliminary data.</text>
</comment>
<dbReference type="OrthoDB" id="8595257at2"/>
<reference evidence="2 3" key="1">
    <citation type="submission" date="2018-04" db="EMBL/GenBank/DDBJ databases">
        <title>Genomic Encyclopedia of Type Strains, Phase IV (KMG-IV): sequencing the most valuable type-strain genomes for metagenomic binning, comparative biology and taxonomic classification.</title>
        <authorList>
            <person name="Goeker M."/>
        </authorList>
    </citation>
    <scope>NUCLEOTIDE SEQUENCE [LARGE SCALE GENOMIC DNA]</scope>
    <source>
        <strain evidence="2 3">DSM 10065</strain>
    </source>
</reference>
<evidence type="ECO:0000313" key="3">
    <source>
        <dbReference type="Proteomes" id="UP000246145"/>
    </source>
</evidence>
<feature type="compositionally biased region" description="Basic residues" evidence="1">
    <location>
        <begin position="82"/>
        <end position="94"/>
    </location>
</feature>
<evidence type="ECO:0000313" key="2">
    <source>
        <dbReference type="EMBL" id="PVY62240.1"/>
    </source>
</evidence>
<accession>A0A2U1CMJ9</accession>
<gene>
    <name evidence="2" type="ORF">C7440_1733</name>
</gene>
<keyword evidence="3" id="KW-1185">Reference proteome</keyword>
<protein>
    <recommendedName>
        <fullName evidence="4">AlpA family transcriptional regulator</fullName>
    </recommendedName>
</protein>